<evidence type="ECO:0000256" key="4">
    <source>
        <dbReference type="ARBA" id="ARBA00022538"/>
    </source>
</evidence>
<dbReference type="EMBL" id="CAICTM010001411">
    <property type="protein sequence ID" value="CAB9523413.1"/>
    <property type="molecule type" value="Genomic_DNA"/>
</dbReference>
<dbReference type="PANTHER" id="PTHR12454">
    <property type="entry name" value="TRIMERIC INTRACELLULAR CATION CHANNEL"/>
    <property type="match status" value="1"/>
</dbReference>
<gene>
    <name evidence="13" type="ORF">SEMRO_1413_G270600.1</name>
</gene>
<protein>
    <submittedName>
        <fullName evidence="13">Uncharacterized protein</fullName>
    </submittedName>
</protein>
<keyword evidence="9" id="KW-0406">Ion transport</keyword>
<feature type="transmembrane region" description="Helical" evidence="12">
    <location>
        <begin position="84"/>
        <end position="109"/>
    </location>
</feature>
<evidence type="ECO:0000256" key="2">
    <source>
        <dbReference type="ARBA" id="ARBA00005766"/>
    </source>
</evidence>
<dbReference type="OrthoDB" id="195817at2759"/>
<feature type="transmembrane region" description="Helical" evidence="12">
    <location>
        <begin position="54"/>
        <end position="72"/>
    </location>
</feature>
<dbReference type="GO" id="GO:0012505">
    <property type="term" value="C:endomembrane system"/>
    <property type="evidence" value="ECO:0007669"/>
    <property type="project" value="UniProtKB-SubCell"/>
</dbReference>
<evidence type="ECO:0000256" key="7">
    <source>
        <dbReference type="ARBA" id="ARBA00022958"/>
    </source>
</evidence>
<keyword evidence="6" id="KW-0631">Potassium channel</keyword>
<evidence type="ECO:0000256" key="8">
    <source>
        <dbReference type="ARBA" id="ARBA00022989"/>
    </source>
</evidence>
<comment type="subcellular location">
    <subcellularLocation>
        <location evidence="1">Endomembrane system</location>
        <topology evidence="1">Multi-pass membrane protein</topology>
    </subcellularLocation>
</comment>
<evidence type="ECO:0000256" key="11">
    <source>
        <dbReference type="ARBA" id="ARBA00023303"/>
    </source>
</evidence>
<dbReference type="AlphaFoldDB" id="A0A9N8EMH8"/>
<evidence type="ECO:0000313" key="13">
    <source>
        <dbReference type="EMBL" id="CAB9523413.1"/>
    </source>
</evidence>
<dbReference type="Pfam" id="PF05197">
    <property type="entry name" value="TRIC"/>
    <property type="match status" value="1"/>
</dbReference>
<feature type="transmembrane region" description="Helical" evidence="12">
    <location>
        <begin position="144"/>
        <end position="163"/>
    </location>
</feature>
<dbReference type="InterPro" id="IPR007866">
    <property type="entry name" value="TRIC_channel"/>
</dbReference>
<dbReference type="GO" id="GO:0042802">
    <property type="term" value="F:identical protein binding"/>
    <property type="evidence" value="ECO:0007669"/>
    <property type="project" value="InterPro"/>
</dbReference>
<keyword evidence="8 12" id="KW-1133">Transmembrane helix</keyword>
<keyword evidence="3" id="KW-0813">Transport</keyword>
<keyword evidence="10 12" id="KW-0472">Membrane</keyword>
<dbReference type="GO" id="GO:0016020">
    <property type="term" value="C:membrane"/>
    <property type="evidence" value="ECO:0007669"/>
    <property type="project" value="InterPro"/>
</dbReference>
<evidence type="ECO:0000313" key="14">
    <source>
        <dbReference type="Proteomes" id="UP001153069"/>
    </source>
</evidence>
<feature type="transmembrane region" description="Helical" evidence="12">
    <location>
        <begin position="175"/>
        <end position="193"/>
    </location>
</feature>
<sequence length="386" mass="42905">MGFGMMKAADAVEGRSSTAAHYSANYETITAGVAADQFYGIPLKLDITDAPEETLMYLGLLLLWVLVFQPRIKFLQGPLMGTAFWMAIIAAAWAIKEVTFYPIVSAIIFTRTQYPWPLVVCHCITANAAYRKERGPTCNYLESFILGFFCYGFGGTIVSDVLMGLPITAFGHSRIVPVWIVGWILIWFCPFDAVYKVCEKKNSSLYYFISAMVAIDGVTTPFGRVSRSARELKNKLTAPVMAGLMSGIGGAGVRYAEKVILRGGGERVQRSCKDAIEAGFWRTLGYSVLWWYIAVYRCENGSYGDTAANHCHEYNGHNMDRFVITVLHVAWNFACDLGLAGVHPFVFLSALLRSMGSHLAYNLGYGPPQSHRPDLYYMNGVHQKMD</sequence>
<evidence type="ECO:0000256" key="5">
    <source>
        <dbReference type="ARBA" id="ARBA00022692"/>
    </source>
</evidence>
<comment type="caution">
    <text evidence="13">The sequence shown here is derived from an EMBL/GenBank/DDBJ whole genome shotgun (WGS) entry which is preliminary data.</text>
</comment>
<keyword evidence="11" id="KW-0407">Ion channel</keyword>
<comment type="similarity">
    <text evidence="2">Belongs to the TMEM38 family.</text>
</comment>
<keyword evidence="14" id="KW-1185">Reference proteome</keyword>
<organism evidence="13 14">
    <name type="scientific">Seminavis robusta</name>
    <dbReference type="NCBI Taxonomy" id="568900"/>
    <lineage>
        <taxon>Eukaryota</taxon>
        <taxon>Sar</taxon>
        <taxon>Stramenopiles</taxon>
        <taxon>Ochrophyta</taxon>
        <taxon>Bacillariophyta</taxon>
        <taxon>Bacillariophyceae</taxon>
        <taxon>Bacillariophycidae</taxon>
        <taxon>Naviculales</taxon>
        <taxon>Naviculaceae</taxon>
        <taxon>Seminavis</taxon>
    </lineage>
</organism>
<accession>A0A9N8EMH8</accession>
<evidence type="ECO:0000256" key="3">
    <source>
        <dbReference type="ARBA" id="ARBA00022448"/>
    </source>
</evidence>
<evidence type="ECO:0000256" key="6">
    <source>
        <dbReference type="ARBA" id="ARBA00022826"/>
    </source>
</evidence>
<dbReference type="Proteomes" id="UP001153069">
    <property type="component" value="Unassembled WGS sequence"/>
</dbReference>
<dbReference type="PANTHER" id="PTHR12454:SF11">
    <property type="entry name" value="GH25683P"/>
    <property type="match status" value="1"/>
</dbReference>
<evidence type="ECO:0000256" key="1">
    <source>
        <dbReference type="ARBA" id="ARBA00004127"/>
    </source>
</evidence>
<keyword evidence="4" id="KW-0633">Potassium transport</keyword>
<dbReference type="GO" id="GO:0005267">
    <property type="term" value="F:potassium channel activity"/>
    <property type="evidence" value="ECO:0007669"/>
    <property type="project" value="UniProtKB-KW"/>
</dbReference>
<proteinExistence type="inferred from homology"/>
<keyword evidence="7" id="KW-0630">Potassium</keyword>
<evidence type="ECO:0000256" key="10">
    <source>
        <dbReference type="ARBA" id="ARBA00023136"/>
    </source>
</evidence>
<evidence type="ECO:0000256" key="9">
    <source>
        <dbReference type="ARBA" id="ARBA00023065"/>
    </source>
</evidence>
<keyword evidence="5 12" id="KW-0812">Transmembrane</keyword>
<reference evidence="13" key="1">
    <citation type="submission" date="2020-06" db="EMBL/GenBank/DDBJ databases">
        <authorList>
            <consortium name="Plant Systems Biology data submission"/>
        </authorList>
    </citation>
    <scope>NUCLEOTIDE SEQUENCE</scope>
    <source>
        <strain evidence="13">D6</strain>
    </source>
</reference>
<feature type="transmembrane region" description="Helical" evidence="12">
    <location>
        <begin position="205"/>
        <end position="225"/>
    </location>
</feature>
<evidence type="ECO:0000256" key="12">
    <source>
        <dbReference type="SAM" id="Phobius"/>
    </source>
</evidence>
<name>A0A9N8EMH8_9STRA</name>